<reference evidence="5 6" key="2">
    <citation type="submission" date="2018-11" db="EMBL/GenBank/DDBJ databases">
        <authorList>
            <consortium name="Pathogen Informatics"/>
        </authorList>
    </citation>
    <scope>NUCLEOTIDE SEQUENCE [LARGE SCALE GENOMIC DNA]</scope>
</reference>
<dbReference type="InterPro" id="IPR050198">
    <property type="entry name" value="Non-receptor_tyrosine_kinases"/>
</dbReference>
<dbReference type="SMART" id="SM00219">
    <property type="entry name" value="TyrKc"/>
    <property type="match status" value="1"/>
</dbReference>
<dbReference type="CDD" id="cd00192">
    <property type="entry name" value="PTKc"/>
    <property type="match status" value="1"/>
</dbReference>
<dbReference type="PROSITE" id="PS00107">
    <property type="entry name" value="PROTEIN_KINASE_ATP"/>
    <property type="match status" value="1"/>
</dbReference>
<evidence type="ECO:0000313" key="6">
    <source>
        <dbReference type="Proteomes" id="UP000271162"/>
    </source>
</evidence>
<dbReference type="STRING" id="27835.A0A0N4Y2S7"/>
<dbReference type="PIRSF" id="PIRSF000654">
    <property type="entry name" value="Integrin-linked_kinase"/>
    <property type="match status" value="1"/>
</dbReference>
<dbReference type="EMBL" id="UYSL01020245">
    <property type="protein sequence ID" value="VDL73633.1"/>
    <property type="molecule type" value="Genomic_DNA"/>
</dbReference>
<dbReference type="InterPro" id="IPR020635">
    <property type="entry name" value="Tyr_kinase_cat_dom"/>
</dbReference>
<dbReference type="SUPFAM" id="SSF56112">
    <property type="entry name" value="Protein kinase-like (PK-like)"/>
    <property type="match status" value="1"/>
</dbReference>
<dbReference type="InterPro" id="IPR017441">
    <property type="entry name" value="Protein_kinase_ATP_BS"/>
</dbReference>
<dbReference type="GO" id="GO:0004713">
    <property type="term" value="F:protein tyrosine kinase activity"/>
    <property type="evidence" value="ECO:0007669"/>
    <property type="project" value="InterPro"/>
</dbReference>
<keyword evidence="6" id="KW-1185">Reference proteome</keyword>
<name>A0A0N4Y2S7_NIPBR</name>
<dbReference type="WBParaSite" id="NBR_0001004301-mRNA-1">
    <property type="protein sequence ID" value="NBR_0001004301-mRNA-1"/>
    <property type="gene ID" value="NBR_0001004301"/>
</dbReference>
<dbReference type="GO" id="GO:0005524">
    <property type="term" value="F:ATP binding"/>
    <property type="evidence" value="ECO:0007669"/>
    <property type="project" value="UniProtKB-UniRule"/>
</dbReference>
<dbReference type="InterPro" id="IPR001245">
    <property type="entry name" value="Ser-Thr/Tyr_kinase_cat_dom"/>
</dbReference>
<reference evidence="7" key="1">
    <citation type="submission" date="2017-02" db="UniProtKB">
        <authorList>
            <consortium name="WormBaseParasite"/>
        </authorList>
    </citation>
    <scope>IDENTIFICATION</scope>
</reference>
<keyword evidence="1 3" id="KW-0547">Nucleotide-binding</keyword>
<dbReference type="InterPro" id="IPR008266">
    <property type="entry name" value="Tyr_kinase_AS"/>
</dbReference>
<evidence type="ECO:0000256" key="2">
    <source>
        <dbReference type="ARBA" id="ARBA00022840"/>
    </source>
</evidence>
<gene>
    <name evidence="5" type="ORF">NBR_LOCUS10044</name>
</gene>
<keyword evidence="2 3" id="KW-0067">ATP-binding</keyword>
<dbReference type="InterPro" id="IPR011009">
    <property type="entry name" value="Kinase-like_dom_sf"/>
</dbReference>
<dbReference type="PANTHER" id="PTHR24418">
    <property type="entry name" value="TYROSINE-PROTEIN KINASE"/>
    <property type="match status" value="1"/>
</dbReference>
<dbReference type="Pfam" id="PF07714">
    <property type="entry name" value="PK_Tyr_Ser-Thr"/>
    <property type="match status" value="1"/>
</dbReference>
<dbReference type="InterPro" id="IPR000719">
    <property type="entry name" value="Prot_kinase_dom"/>
</dbReference>
<evidence type="ECO:0000313" key="7">
    <source>
        <dbReference type="WBParaSite" id="NBR_0001004301-mRNA-1"/>
    </source>
</evidence>
<dbReference type="PROSITE" id="PS00109">
    <property type="entry name" value="PROTEIN_KINASE_TYR"/>
    <property type="match status" value="1"/>
</dbReference>
<protein>
    <submittedName>
        <fullName evidence="7">Protein kinase domain-containing protein</fullName>
    </submittedName>
</protein>
<evidence type="ECO:0000259" key="4">
    <source>
        <dbReference type="PROSITE" id="PS50011"/>
    </source>
</evidence>
<accession>A0A0N4Y2S7</accession>
<organism evidence="7">
    <name type="scientific">Nippostrongylus brasiliensis</name>
    <name type="common">Rat hookworm</name>
    <dbReference type="NCBI Taxonomy" id="27835"/>
    <lineage>
        <taxon>Eukaryota</taxon>
        <taxon>Metazoa</taxon>
        <taxon>Ecdysozoa</taxon>
        <taxon>Nematoda</taxon>
        <taxon>Chromadorea</taxon>
        <taxon>Rhabditida</taxon>
        <taxon>Rhabditina</taxon>
        <taxon>Rhabditomorpha</taxon>
        <taxon>Strongyloidea</taxon>
        <taxon>Heligmosomidae</taxon>
        <taxon>Nippostrongylus</taxon>
    </lineage>
</organism>
<evidence type="ECO:0000313" key="5">
    <source>
        <dbReference type="EMBL" id="VDL73633.1"/>
    </source>
</evidence>
<dbReference type="PROSITE" id="PS50011">
    <property type="entry name" value="PROTEIN_KINASE_DOM"/>
    <property type="match status" value="1"/>
</dbReference>
<evidence type="ECO:0000256" key="1">
    <source>
        <dbReference type="ARBA" id="ARBA00022741"/>
    </source>
</evidence>
<feature type="binding site" evidence="3">
    <location>
        <position position="63"/>
    </location>
    <ligand>
        <name>ATP</name>
        <dbReference type="ChEBI" id="CHEBI:30616"/>
    </ligand>
</feature>
<dbReference type="PRINTS" id="PR00109">
    <property type="entry name" value="TYRKINASE"/>
</dbReference>
<feature type="domain" description="Protein kinase" evidence="4">
    <location>
        <begin position="30"/>
        <end position="293"/>
    </location>
</feature>
<evidence type="ECO:0000256" key="3">
    <source>
        <dbReference type="PROSITE-ProRule" id="PRU10141"/>
    </source>
</evidence>
<dbReference type="AlphaFoldDB" id="A0A0N4Y2S7"/>
<dbReference type="Gene3D" id="1.10.510.10">
    <property type="entry name" value="Transferase(Phosphotransferase) domain 1"/>
    <property type="match status" value="1"/>
</dbReference>
<proteinExistence type="predicted"/>
<sequence length="319" mass="36276">MRNCVPICEDGVLIERPCQKKEWQLNPEQIEPQVKIGEGAFGEVYKGLLQDGIWGARIPVAIKTLHATNMTTDDRIQFLQEANIMREFRHDNVIRLHGVCTSKEPIMIVMELAAGGSLLSKLKNLQQQPTTTAKVNYVYGGARGMAYLQSKQIIHRDIAARNCLLGEKQEVKISDFGLSFIGKTLREKQLKKVPLRWLSPETLKRGVYDTKTDVYSFSIMIWEIFSFGQLPFYKFDNKELRVLIKDKKATLPTTLADIPPDMNQLRLRCMSPEPDQRPDFFEIENIVGEMPGVIKPEEPSVIGKVATALADYIFGRVYT</sequence>
<dbReference type="Proteomes" id="UP000271162">
    <property type="component" value="Unassembled WGS sequence"/>
</dbReference>
<dbReference type="Gene3D" id="3.30.200.20">
    <property type="entry name" value="Phosphorylase Kinase, domain 1"/>
    <property type="match status" value="1"/>
</dbReference>